<organism evidence="1">
    <name type="scientific">Marivirga arenosa</name>
    <dbReference type="NCBI Taxonomy" id="3059076"/>
    <lineage>
        <taxon>Bacteria</taxon>
        <taxon>Pseudomonadati</taxon>
        <taxon>Bacteroidota</taxon>
        <taxon>Cytophagia</taxon>
        <taxon>Cytophagales</taxon>
        <taxon>Marivirgaceae</taxon>
        <taxon>Marivirga</taxon>
    </lineage>
</organism>
<proteinExistence type="predicted"/>
<protein>
    <submittedName>
        <fullName evidence="1">Uncharacterized protein</fullName>
    </submittedName>
</protein>
<sequence>MKFFLVISIIALWWMPTNSPGNIDMKKVSLPSISTQIKNQSINYQKNTSLTKRKLDHYGYQARKSFFR</sequence>
<evidence type="ECO:0000313" key="1">
    <source>
        <dbReference type="EMBL" id="WNB17884.1"/>
    </source>
</evidence>
<dbReference type="RefSeq" id="WP_322347391.1">
    <property type="nucleotide sequence ID" value="NZ_CP129968.2"/>
</dbReference>
<name>A0AA51ZW79_9BACT</name>
<accession>A0AA51ZW79</accession>
<dbReference type="EMBL" id="CP129968">
    <property type="protein sequence ID" value="WNB17884.1"/>
    <property type="molecule type" value="Genomic_DNA"/>
</dbReference>
<reference evidence="1" key="1">
    <citation type="submission" date="2023-08" db="EMBL/GenBank/DDBJ databases">
        <title>Comparative genomics and taxonomic characterization of three novel marine species of genus Marivirga.</title>
        <authorList>
            <person name="Muhammad N."/>
            <person name="Kim S.-G."/>
        </authorList>
    </citation>
    <scope>NUCLEOTIDE SEQUENCE</scope>
    <source>
        <strain evidence="1">BKB1-2</strain>
    </source>
</reference>
<gene>
    <name evidence="1" type="ORF">QYS47_28435</name>
</gene>
<dbReference type="AlphaFoldDB" id="A0AA51ZW79"/>
<dbReference type="KEGG" id="marp:QYS47_28435"/>
<dbReference type="Proteomes" id="UP001232019">
    <property type="component" value="Chromosome"/>
</dbReference>